<dbReference type="KEGG" id="crq:GCK72_018816"/>
<keyword evidence="2" id="KW-0472">Membrane</keyword>
<name>A0A6A5GCV0_CAERE</name>
<dbReference type="RefSeq" id="XP_003110609.2">
    <property type="nucleotide sequence ID" value="XM_003110561.2"/>
</dbReference>
<evidence type="ECO:0000256" key="1">
    <source>
        <dbReference type="SAM" id="MobiDB-lite"/>
    </source>
</evidence>
<dbReference type="EMBL" id="WUAV01000005">
    <property type="protein sequence ID" value="KAF1752262.1"/>
    <property type="molecule type" value="Genomic_DNA"/>
</dbReference>
<protein>
    <submittedName>
        <fullName evidence="3">Uncharacterized protein</fullName>
    </submittedName>
</protein>
<dbReference type="GeneID" id="9823965"/>
<keyword evidence="2" id="KW-1133">Transmembrane helix</keyword>
<feature type="region of interest" description="Disordered" evidence="1">
    <location>
        <begin position="41"/>
        <end position="66"/>
    </location>
</feature>
<comment type="caution">
    <text evidence="3">The sequence shown here is derived from an EMBL/GenBank/DDBJ whole genome shotgun (WGS) entry which is preliminary data.</text>
</comment>
<dbReference type="CTD" id="9823965"/>
<dbReference type="AlphaFoldDB" id="A0A6A5GCV0"/>
<evidence type="ECO:0000256" key="2">
    <source>
        <dbReference type="SAM" id="Phobius"/>
    </source>
</evidence>
<accession>A0A6A5GCV0</accession>
<organism evidence="3 4">
    <name type="scientific">Caenorhabditis remanei</name>
    <name type="common">Caenorhabditis vulgaris</name>
    <dbReference type="NCBI Taxonomy" id="31234"/>
    <lineage>
        <taxon>Eukaryota</taxon>
        <taxon>Metazoa</taxon>
        <taxon>Ecdysozoa</taxon>
        <taxon>Nematoda</taxon>
        <taxon>Chromadorea</taxon>
        <taxon>Rhabditida</taxon>
        <taxon>Rhabditina</taxon>
        <taxon>Rhabditomorpha</taxon>
        <taxon>Rhabditoidea</taxon>
        <taxon>Rhabditidae</taxon>
        <taxon>Peloderinae</taxon>
        <taxon>Caenorhabditis</taxon>
    </lineage>
</organism>
<sequence length="176" mass="20072">MLLNTVFRYQMSLLMQVLAEEFCISPADVLDTVTDACSMNPSTSLDIETPKPITSPRRTLPEAPPSYYDFPPSYTTNSEIYTDELPAYCPREFPARPCMQEQQNPSSSLPRLPPQRVFTVLPRQSYAIRMQRTRRPAPPHRHHLRQQLNKLFGLAFIIILAIVILILAVLMTVSLV</sequence>
<evidence type="ECO:0000313" key="4">
    <source>
        <dbReference type="Proteomes" id="UP000483820"/>
    </source>
</evidence>
<gene>
    <name evidence="3" type="ORF">GCK72_018816</name>
</gene>
<evidence type="ECO:0000313" key="3">
    <source>
        <dbReference type="EMBL" id="KAF1752262.1"/>
    </source>
</evidence>
<dbReference type="Proteomes" id="UP000483820">
    <property type="component" value="Chromosome V"/>
</dbReference>
<feature type="transmembrane region" description="Helical" evidence="2">
    <location>
        <begin position="151"/>
        <end position="173"/>
    </location>
</feature>
<proteinExistence type="predicted"/>
<reference evidence="3 4" key="1">
    <citation type="submission" date="2019-12" db="EMBL/GenBank/DDBJ databases">
        <title>Chromosome-level assembly of the Caenorhabditis remanei genome.</title>
        <authorList>
            <person name="Teterina A.A."/>
            <person name="Willis J.H."/>
            <person name="Phillips P.C."/>
        </authorList>
    </citation>
    <scope>NUCLEOTIDE SEQUENCE [LARGE SCALE GENOMIC DNA]</scope>
    <source>
        <strain evidence="3 4">PX506</strain>
        <tissue evidence="3">Whole organism</tissue>
    </source>
</reference>
<keyword evidence="2" id="KW-0812">Transmembrane</keyword>